<evidence type="ECO:0000313" key="1">
    <source>
        <dbReference type="Proteomes" id="UP000095287"/>
    </source>
</evidence>
<keyword evidence="1" id="KW-1185">Reference proteome</keyword>
<name>A0A1I8AI08_9BILA</name>
<protein>
    <submittedName>
        <fullName evidence="2">Sina domain-containing protein</fullName>
    </submittedName>
</protein>
<dbReference type="AlphaFoldDB" id="A0A1I8AI08"/>
<accession>A0A1I8AI08</accession>
<dbReference type="WBParaSite" id="L893_g5956.t1">
    <property type="protein sequence ID" value="L893_g5956.t1"/>
    <property type="gene ID" value="L893_g5956"/>
</dbReference>
<reference evidence="2" key="1">
    <citation type="submission" date="2016-11" db="UniProtKB">
        <authorList>
            <consortium name="WormBaseParasite"/>
        </authorList>
    </citation>
    <scope>IDENTIFICATION</scope>
</reference>
<evidence type="ECO:0000313" key="2">
    <source>
        <dbReference type="WBParaSite" id="L893_g5956.t1"/>
    </source>
</evidence>
<organism evidence="1 2">
    <name type="scientific">Steinernema glaseri</name>
    <dbReference type="NCBI Taxonomy" id="37863"/>
    <lineage>
        <taxon>Eukaryota</taxon>
        <taxon>Metazoa</taxon>
        <taxon>Ecdysozoa</taxon>
        <taxon>Nematoda</taxon>
        <taxon>Chromadorea</taxon>
        <taxon>Rhabditida</taxon>
        <taxon>Tylenchina</taxon>
        <taxon>Panagrolaimomorpha</taxon>
        <taxon>Strongyloidoidea</taxon>
        <taxon>Steinernematidae</taxon>
        <taxon>Steinernema</taxon>
    </lineage>
</organism>
<sequence>EEKHRRKGFCDAAGDGVCVYRHRLEEGKFLYQNFSSENSCTKLDYGFTRGSHSVSQTINAKTSNHEHDLRAIQYPCFRSSHTLALRSRPRAKLGVEPSASLAPRFLTSQRVLWLSEITYHPERSLQTSFTVYDEQDKRLDGHCRRQGIAATGFPWKENPIM</sequence>
<dbReference type="Proteomes" id="UP000095287">
    <property type="component" value="Unplaced"/>
</dbReference>
<proteinExistence type="predicted"/>